<proteinExistence type="predicted"/>
<feature type="compositionally biased region" description="Polar residues" evidence="2">
    <location>
        <begin position="568"/>
        <end position="586"/>
    </location>
</feature>
<comment type="caution">
    <text evidence="3">The sequence shown here is derived from an EMBL/GenBank/DDBJ whole genome shotgun (WGS) entry which is preliminary data.</text>
</comment>
<accession>A0ABR2KRV2</accession>
<organism evidence="3 4">
    <name type="scientific">Tritrichomonas musculus</name>
    <dbReference type="NCBI Taxonomy" id="1915356"/>
    <lineage>
        <taxon>Eukaryota</taxon>
        <taxon>Metamonada</taxon>
        <taxon>Parabasalia</taxon>
        <taxon>Tritrichomonadida</taxon>
        <taxon>Tritrichomonadidae</taxon>
        <taxon>Tritrichomonas</taxon>
    </lineage>
</organism>
<evidence type="ECO:0000256" key="2">
    <source>
        <dbReference type="SAM" id="MobiDB-lite"/>
    </source>
</evidence>
<sequence length="996" mass="109820">MATPVIINELISNVSKSMLAILPLVEDLIQDPPLSLVDSESEFTNLLNFSEIAIRLFEQLQRASARVEYESSVYNRHQIISIITPIYNRLQQISQTLATQPESVPSLIAETRVELTSYMNVLYNVDRSVDIKKLTDDFITLTTTEDPSLISRSIESINQQISMINTQVSQAAVSNEELQKIDVRDNNQLSNLITMIANPQLQQASYDLINVLDEHAQAQGLSDTLRLQARDDILKLITLRINGYQQLDLNSLLSLSDEELQAKAVDIYAALPLYAGSSIHQVQELALPLLVSSDPTELRTTLTKIVNYLTITLPLQEQLHIDVIKMKEEPTVDFSADLEDLVRTLQLNIPLSTDEDPQHRCLYDTASLYSYSAKPEFSDDYVLREAELILQTQDPSQVQQIAIRLSTNLILSSVINGHYSENTLYKTKVLLKAAENFVQQPTEANHRAVYGAALQLPTSLDKYGQMNNTYLGLVAHAVKNNQNIPQDDSNSFFSFVNPDSSSFSAAILSVPDPVPVVQQKKVSAKIRHIKPPPKIVRRVIKKTHPPPPIIVKKTIKHIVKVRRHGKQENSSEIGNAENITIPQESGANALERNVPGAEGTGSGAPKIPGIPTGTTVGAQGAAGAGNSISNSSGRGSSGLLSLNTGSATRTSAAVFTSSKDFMSSNTLRCIKLIEAARASRDCIKAYQRGVAENSPNLDSILAEFTKYSVFLSTLISESQDSNYQSLNTSLEEVRSKVADISGKPNPDPDEVKHINTLIQSIVHDIVFLNLQSLGVTSNAQAELSLMASKVEQIQSQLDDSLLNLSQDMEPLQQRVASSARDIFKLTKDLGLEARAQTEFLQNTNTSLSDEKGLIKAAMQTSDAAQMFFILLNLFAIKDPDIKYKVVAACKGMRVALTNIIVNLRAKGGSNEIARRIETISEQIFEKLQYILELAEELISQESTIVKTGTRKGVSKIVQRRNADSEVFKKRRALEEAENEIKRLNRAAAKVRGGQGQ</sequence>
<feature type="compositionally biased region" description="Low complexity" evidence="2">
    <location>
        <begin position="612"/>
        <end position="636"/>
    </location>
</feature>
<protein>
    <submittedName>
        <fullName evidence="3">Uncharacterized protein</fullName>
    </submittedName>
</protein>
<keyword evidence="4" id="KW-1185">Reference proteome</keyword>
<evidence type="ECO:0000256" key="1">
    <source>
        <dbReference type="SAM" id="Coils"/>
    </source>
</evidence>
<keyword evidence="1" id="KW-0175">Coiled coil</keyword>
<gene>
    <name evidence="3" type="ORF">M9Y10_022079</name>
</gene>
<feature type="region of interest" description="Disordered" evidence="2">
    <location>
        <begin position="561"/>
        <end position="636"/>
    </location>
</feature>
<reference evidence="3 4" key="1">
    <citation type="submission" date="2024-04" db="EMBL/GenBank/DDBJ databases">
        <title>Tritrichomonas musculus Genome.</title>
        <authorList>
            <person name="Alves-Ferreira E."/>
            <person name="Grigg M."/>
            <person name="Lorenzi H."/>
            <person name="Galac M."/>
        </authorList>
    </citation>
    <scope>NUCLEOTIDE SEQUENCE [LARGE SCALE GENOMIC DNA]</scope>
    <source>
        <strain evidence="3 4">EAF2021</strain>
    </source>
</reference>
<dbReference type="EMBL" id="JAPFFF010000003">
    <property type="protein sequence ID" value="KAK8893652.1"/>
    <property type="molecule type" value="Genomic_DNA"/>
</dbReference>
<dbReference type="Proteomes" id="UP001470230">
    <property type="component" value="Unassembled WGS sequence"/>
</dbReference>
<evidence type="ECO:0000313" key="3">
    <source>
        <dbReference type="EMBL" id="KAK8893652.1"/>
    </source>
</evidence>
<name>A0ABR2KRV2_9EUKA</name>
<evidence type="ECO:0000313" key="4">
    <source>
        <dbReference type="Proteomes" id="UP001470230"/>
    </source>
</evidence>
<feature type="coiled-coil region" evidence="1">
    <location>
        <begin position="959"/>
        <end position="993"/>
    </location>
</feature>